<sequence>MERVRVISTSTLQPATYTPHSTPQKIHLTPWDLQFLLVGAIQKGILFTYSPHDLLHLLKISLSRALDYFYPLAGRLACAEDVAKDAKRYYVECNNEGVEFVHAVGDGVTVSDILKPEYDFDIIHRLFSQNELLNIECDVKPFLTVQVTELAGGGCFIGCTLSHMFSDGASFWHLFNSWSEICRGSAGCCLSNPPVLDRQLFPHQAQVWIPNKKLTVKKPAARNKPTSNLRERMFHFPRQKITSLKHKAGVGQSGNNEKISSLQAVLAYIWRAVTSHRPVQGDDDLHLNMGIGDRTRTAPALPAHYLGNAIRLVKCSMKGEEILQGKDSLGRVAWQLNTLVASQTCTLVMDFIDSWIENPRLLLLESVISVNSLGTSSSPRFNVYGNDFGWGRPVAVRSGGANKPGGKLTLFPGAEDGSMDVEICLQAETLEALERDGEFMDGIY</sequence>
<keyword evidence="3" id="KW-1185">Reference proteome</keyword>
<reference evidence="2" key="1">
    <citation type="submission" date="2021-01" db="UniProtKB">
        <authorList>
            <consortium name="EnsemblPlants"/>
        </authorList>
    </citation>
    <scope>IDENTIFICATION</scope>
</reference>
<name>A0A7N0V894_KALFE</name>
<keyword evidence="1" id="KW-0808">Transferase</keyword>
<dbReference type="Gene3D" id="3.30.559.10">
    <property type="entry name" value="Chloramphenicol acetyltransferase-like domain"/>
    <property type="match status" value="2"/>
</dbReference>
<dbReference type="Gramene" id="Kaladp0354s0001.1.v1.1">
    <property type="protein sequence ID" value="Kaladp0354s0001.1.v1.1.CDS.1"/>
    <property type="gene ID" value="Kaladp0354s0001.v1.1"/>
</dbReference>
<protein>
    <submittedName>
        <fullName evidence="2">Uncharacterized protein</fullName>
    </submittedName>
</protein>
<evidence type="ECO:0000256" key="1">
    <source>
        <dbReference type="ARBA" id="ARBA00022679"/>
    </source>
</evidence>
<evidence type="ECO:0000313" key="3">
    <source>
        <dbReference type="Proteomes" id="UP000594263"/>
    </source>
</evidence>
<dbReference type="GO" id="GO:0016740">
    <property type="term" value="F:transferase activity"/>
    <property type="evidence" value="ECO:0007669"/>
    <property type="project" value="UniProtKB-KW"/>
</dbReference>
<proteinExistence type="predicted"/>
<dbReference type="PANTHER" id="PTHR31896">
    <property type="entry name" value="FAMILY REGULATORY PROTEIN, PUTATIVE (AFU_ORTHOLOGUE AFUA_3G14730)-RELATED"/>
    <property type="match status" value="1"/>
</dbReference>
<dbReference type="Proteomes" id="UP000594263">
    <property type="component" value="Unplaced"/>
</dbReference>
<organism evidence="2 3">
    <name type="scientific">Kalanchoe fedtschenkoi</name>
    <name type="common">Lavender scallops</name>
    <name type="synonym">South American air plant</name>
    <dbReference type="NCBI Taxonomy" id="63787"/>
    <lineage>
        <taxon>Eukaryota</taxon>
        <taxon>Viridiplantae</taxon>
        <taxon>Streptophyta</taxon>
        <taxon>Embryophyta</taxon>
        <taxon>Tracheophyta</taxon>
        <taxon>Spermatophyta</taxon>
        <taxon>Magnoliopsida</taxon>
        <taxon>eudicotyledons</taxon>
        <taxon>Gunneridae</taxon>
        <taxon>Pentapetalae</taxon>
        <taxon>Saxifragales</taxon>
        <taxon>Crassulaceae</taxon>
        <taxon>Kalanchoe</taxon>
    </lineage>
</organism>
<dbReference type="PANTHER" id="PTHR31896:SF43">
    <property type="entry name" value="PROTEIN ENHANCED PSEUDOMONAS SUSCEPTIBILITY 1"/>
    <property type="match status" value="1"/>
</dbReference>
<dbReference type="EnsemblPlants" id="Kaladp0354s0001.1.v1.1">
    <property type="protein sequence ID" value="Kaladp0354s0001.1.v1.1.CDS.1"/>
    <property type="gene ID" value="Kaladp0354s0001.v1.1"/>
</dbReference>
<evidence type="ECO:0000313" key="2">
    <source>
        <dbReference type="EnsemblPlants" id="Kaladp0354s0001.1.v1.1.CDS.1"/>
    </source>
</evidence>
<dbReference type="InterPro" id="IPR051283">
    <property type="entry name" value="Sec_Metabolite_Acyltrans"/>
</dbReference>
<dbReference type="AlphaFoldDB" id="A0A7N0V894"/>
<dbReference type="OMA" id="WFFEEIE"/>
<accession>A0A7N0V894</accession>
<dbReference type="Pfam" id="PF02458">
    <property type="entry name" value="Transferase"/>
    <property type="match status" value="1"/>
</dbReference>
<dbReference type="InterPro" id="IPR023213">
    <property type="entry name" value="CAT-like_dom_sf"/>
</dbReference>